<evidence type="ECO:0000256" key="6">
    <source>
        <dbReference type="RuleBase" id="RU003560"/>
    </source>
</evidence>
<keyword evidence="5 6" id="KW-0663">Pyridoxal phosphate</keyword>
<keyword evidence="8" id="KW-1185">Reference proteome</keyword>
<dbReference type="PANTHER" id="PTHR42684">
    <property type="entry name" value="ADENOSYLMETHIONINE-8-AMINO-7-OXONONANOATE AMINOTRANSFERASE"/>
    <property type="match status" value="1"/>
</dbReference>
<evidence type="ECO:0000313" key="7">
    <source>
        <dbReference type="EMBL" id="PHZ85216.1"/>
    </source>
</evidence>
<evidence type="ECO:0000256" key="4">
    <source>
        <dbReference type="ARBA" id="ARBA00022679"/>
    </source>
</evidence>
<protein>
    <submittedName>
        <fullName evidence="7">Aspartate aminotransferase family protein</fullName>
        <ecNumber evidence="7">2.6.1.18</ecNumber>
    </submittedName>
</protein>
<dbReference type="InterPro" id="IPR015422">
    <property type="entry name" value="PyrdxlP-dep_Trfase_small"/>
</dbReference>
<dbReference type="Gene3D" id="3.40.640.10">
    <property type="entry name" value="Type I PLP-dependent aspartate aminotransferase-like (Major domain)"/>
    <property type="match status" value="1"/>
</dbReference>
<dbReference type="InParanoid" id="A0A2G4YUT4"/>
<gene>
    <name evidence="7" type="ORF">CRD36_07350</name>
</gene>
<proteinExistence type="inferred from homology"/>
<accession>A0A2G4YUT4</accession>
<dbReference type="Gene3D" id="3.90.1150.10">
    <property type="entry name" value="Aspartate Aminotransferase, domain 1"/>
    <property type="match status" value="1"/>
</dbReference>
<evidence type="ECO:0000256" key="3">
    <source>
        <dbReference type="ARBA" id="ARBA00022576"/>
    </source>
</evidence>
<dbReference type="SUPFAM" id="SSF53383">
    <property type="entry name" value="PLP-dependent transferases"/>
    <property type="match status" value="1"/>
</dbReference>
<dbReference type="InterPro" id="IPR015424">
    <property type="entry name" value="PyrdxlP-dep_Trfase"/>
</dbReference>
<name>A0A2G4YUT4_9PROT</name>
<evidence type="ECO:0000256" key="5">
    <source>
        <dbReference type="ARBA" id="ARBA00022898"/>
    </source>
</evidence>
<reference evidence="7 8" key="1">
    <citation type="submission" date="2017-10" db="EMBL/GenBank/DDBJ databases">
        <title>Frigbacter circumglobatus gen. nov. sp. nov., isolated from sediment cultured in situ.</title>
        <authorList>
            <person name="Zhao Z."/>
        </authorList>
    </citation>
    <scope>NUCLEOTIDE SEQUENCE [LARGE SCALE GENOMIC DNA]</scope>
    <source>
        <strain evidence="7 8">ZYL</strain>
    </source>
</reference>
<dbReference type="CDD" id="cd00610">
    <property type="entry name" value="OAT_like"/>
    <property type="match status" value="1"/>
</dbReference>
<dbReference type="FunFam" id="3.40.640.10:FF:000014">
    <property type="entry name" value="Adenosylmethionine-8-amino-7-oxononanoate aminotransferase, probable"/>
    <property type="match status" value="1"/>
</dbReference>
<comment type="cofactor">
    <cofactor evidence="1">
        <name>pyridoxal 5'-phosphate</name>
        <dbReference type="ChEBI" id="CHEBI:597326"/>
    </cofactor>
</comment>
<dbReference type="GO" id="GO:0004015">
    <property type="term" value="F:adenosylmethionine-8-amino-7-oxononanoate transaminase activity"/>
    <property type="evidence" value="ECO:0007669"/>
    <property type="project" value="TreeGrafter"/>
</dbReference>
<organism evidence="7 8">
    <name type="scientific">Paremcibacter congregatus</name>
    <dbReference type="NCBI Taxonomy" id="2043170"/>
    <lineage>
        <taxon>Bacteria</taxon>
        <taxon>Pseudomonadati</taxon>
        <taxon>Pseudomonadota</taxon>
        <taxon>Alphaproteobacteria</taxon>
        <taxon>Emcibacterales</taxon>
        <taxon>Emcibacteraceae</taxon>
        <taxon>Paremcibacter</taxon>
    </lineage>
</organism>
<dbReference type="AlphaFoldDB" id="A0A2G4YUT4"/>
<dbReference type="EC" id="2.6.1.18" evidence="7"/>
<keyword evidence="4 7" id="KW-0808">Transferase</keyword>
<sequence>MTVFDKDTSAYWMPFTPNRAFKKNPRIIESAAGMYYTTKDGQQILDGCAGLWCVNAGHGNDKINGAIKSQVDKMTYSPAFQAGHSLAFEFAERLAQLFPGDLNHAFFTNSGSESVDTALKIARAYQKARGKPEKIKLIGREKGYHGVNFGGLSVGGIMPNRQAFGPLLSEVDHLPHTHDLSKNAFSEGQPTHGADKAERLLDLIALHGAHTIAAVIVEPMAGSAGVLVPPVGYLERLREICSAHDILLIFDEVITAFGRLGDSCAAARFNVQPDLITTAKGLTNGAVPMGAVMVSDRVHEAMMTGPENMIELFHGYTYSGHPLACAAGIATLDVYGQEDLFGRARDLAPYWQKAIHSLKRHDAVIDVRNIGLVGAIELQPREDKAGERAFEAYLKAFDAGLLIRTTADIIALSPPLIISEEQIDFITNTLDDILATIQ</sequence>
<dbReference type="PIRSF" id="PIRSF000521">
    <property type="entry name" value="Transaminase_4ab_Lys_Orn"/>
    <property type="match status" value="1"/>
</dbReference>
<dbReference type="PROSITE" id="PS00600">
    <property type="entry name" value="AA_TRANSFER_CLASS_3"/>
    <property type="match status" value="1"/>
</dbReference>
<dbReference type="PANTHER" id="PTHR42684:SF1">
    <property type="entry name" value="BETA-ALANINE--PYRUVATE AMINOTRANSFERASE"/>
    <property type="match status" value="1"/>
</dbReference>
<evidence type="ECO:0000313" key="8">
    <source>
        <dbReference type="Proteomes" id="UP000229730"/>
    </source>
</evidence>
<evidence type="ECO:0000256" key="1">
    <source>
        <dbReference type="ARBA" id="ARBA00001933"/>
    </source>
</evidence>
<dbReference type="GO" id="GO:0016223">
    <property type="term" value="F:beta-alanine:pyruvate transaminase activity"/>
    <property type="evidence" value="ECO:0007669"/>
    <property type="project" value="UniProtKB-EC"/>
</dbReference>
<dbReference type="GO" id="GO:0009102">
    <property type="term" value="P:biotin biosynthetic process"/>
    <property type="evidence" value="ECO:0007669"/>
    <property type="project" value="TreeGrafter"/>
</dbReference>
<keyword evidence="3 7" id="KW-0032">Aminotransferase</keyword>
<dbReference type="GO" id="GO:0030170">
    <property type="term" value="F:pyridoxal phosphate binding"/>
    <property type="evidence" value="ECO:0007669"/>
    <property type="project" value="InterPro"/>
</dbReference>
<comment type="caution">
    <text evidence="7">The sequence shown here is derived from an EMBL/GenBank/DDBJ whole genome shotgun (WGS) entry which is preliminary data.</text>
</comment>
<dbReference type="InterPro" id="IPR049704">
    <property type="entry name" value="Aminotrans_3_PPA_site"/>
</dbReference>
<dbReference type="EMBL" id="PDEM01000016">
    <property type="protein sequence ID" value="PHZ85216.1"/>
    <property type="molecule type" value="Genomic_DNA"/>
</dbReference>
<dbReference type="Pfam" id="PF00202">
    <property type="entry name" value="Aminotran_3"/>
    <property type="match status" value="1"/>
</dbReference>
<dbReference type="InterPro" id="IPR015421">
    <property type="entry name" value="PyrdxlP-dep_Trfase_major"/>
</dbReference>
<dbReference type="Proteomes" id="UP000229730">
    <property type="component" value="Unassembled WGS sequence"/>
</dbReference>
<comment type="similarity">
    <text evidence="2 6">Belongs to the class-III pyridoxal-phosphate-dependent aminotransferase family.</text>
</comment>
<evidence type="ECO:0000256" key="2">
    <source>
        <dbReference type="ARBA" id="ARBA00008954"/>
    </source>
</evidence>
<dbReference type="OrthoDB" id="9801834at2"/>
<dbReference type="InterPro" id="IPR005814">
    <property type="entry name" value="Aminotrans_3"/>
</dbReference>
<dbReference type="RefSeq" id="WP_099472104.1">
    <property type="nucleotide sequence ID" value="NZ_CP041025.1"/>
</dbReference>